<dbReference type="EMBL" id="SDMR01000022">
    <property type="protein sequence ID" value="TBT92174.1"/>
    <property type="molecule type" value="Genomic_DNA"/>
</dbReference>
<sequence length="175" mass="19459">MRRHPRGVRRGHLRGVRDVNVGVRLFAEEDATAVAALIRTTLLTSNAADYPREELETIAEWYSAEGLVSRIGHCQRIVAVTRDATREVLGTAARRENHLEGFFVRPSWQGRGVGELLLSTLEDAARADAMRVLWLESSLTAVGFYEKAGFARIGEARDLGDGLVVEMRKRLDEAS</sequence>
<dbReference type="CDD" id="cd04301">
    <property type="entry name" value="NAT_SF"/>
    <property type="match status" value="1"/>
</dbReference>
<gene>
    <name evidence="2" type="ORF">ET996_13365</name>
</gene>
<dbReference type="OrthoDB" id="9796171at2"/>
<protein>
    <submittedName>
        <fullName evidence="2">GNAT family N-acetyltransferase</fullName>
    </submittedName>
</protein>
<name>A0A4Q9KI34_PROTD</name>
<dbReference type="PROSITE" id="PS51186">
    <property type="entry name" value="GNAT"/>
    <property type="match status" value="1"/>
</dbReference>
<dbReference type="AlphaFoldDB" id="A0A4Q9KI34"/>
<dbReference type="PANTHER" id="PTHR43451:SF1">
    <property type="entry name" value="ACETYLTRANSFERASE"/>
    <property type="match status" value="1"/>
</dbReference>
<dbReference type="Gene3D" id="3.40.630.30">
    <property type="match status" value="1"/>
</dbReference>
<dbReference type="Pfam" id="PF13673">
    <property type="entry name" value="Acetyltransf_10"/>
    <property type="match status" value="1"/>
</dbReference>
<proteinExistence type="predicted"/>
<evidence type="ECO:0000313" key="2">
    <source>
        <dbReference type="EMBL" id="TBT92174.1"/>
    </source>
</evidence>
<comment type="caution">
    <text evidence="2">The sequence shown here is derived from an EMBL/GenBank/DDBJ whole genome shotgun (WGS) entry which is preliminary data.</text>
</comment>
<accession>A0A4Q9KI34</accession>
<feature type="domain" description="N-acetyltransferase" evidence="1">
    <location>
        <begin position="21"/>
        <end position="172"/>
    </location>
</feature>
<reference evidence="2 3" key="1">
    <citation type="submission" date="2019-01" db="EMBL/GenBank/DDBJ databases">
        <title>Lactibacter flavus gen. nov., sp. nov., a novel bacterium of the family Propionibacteriaceae isolated from raw milk and dairy products.</title>
        <authorList>
            <person name="Huptas C."/>
            <person name="Wenning M."/>
            <person name="Breitenwieser F."/>
            <person name="Doll E."/>
            <person name="Von Neubeck M."/>
            <person name="Busse H.-J."/>
            <person name="Scherer S."/>
        </authorList>
    </citation>
    <scope>NUCLEOTIDE SEQUENCE [LARGE SCALE GENOMIC DNA]</scope>
    <source>
        <strain evidence="2 3">DSM 22130</strain>
    </source>
</reference>
<evidence type="ECO:0000259" key="1">
    <source>
        <dbReference type="PROSITE" id="PS51186"/>
    </source>
</evidence>
<keyword evidence="2" id="KW-0808">Transferase</keyword>
<dbReference type="InterPro" id="IPR016181">
    <property type="entry name" value="Acyl_CoA_acyltransferase"/>
</dbReference>
<organism evidence="2 3">
    <name type="scientific">Propioniciclava tarda</name>
    <dbReference type="NCBI Taxonomy" id="433330"/>
    <lineage>
        <taxon>Bacteria</taxon>
        <taxon>Bacillati</taxon>
        <taxon>Actinomycetota</taxon>
        <taxon>Actinomycetes</taxon>
        <taxon>Propionibacteriales</taxon>
        <taxon>Propionibacteriaceae</taxon>
        <taxon>Propioniciclava</taxon>
    </lineage>
</organism>
<dbReference type="InterPro" id="IPR052564">
    <property type="entry name" value="N-acetyltrans/Recomb-assoc"/>
</dbReference>
<dbReference type="InterPro" id="IPR000182">
    <property type="entry name" value="GNAT_dom"/>
</dbReference>
<dbReference type="PANTHER" id="PTHR43451">
    <property type="entry name" value="ACETYLTRANSFERASE (GNAT) FAMILY PROTEIN"/>
    <property type="match status" value="1"/>
</dbReference>
<dbReference type="GO" id="GO:0016747">
    <property type="term" value="F:acyltransferase activity, transferring groups other than amino-acyl groups"/>
    <property type="evidence" value="ECO:0007669"/>
    <property type="project" value="InterPro"/>
</dbReference>
<dbReference type="SUPFAM" id="SSF55729">
    <property type="entry name" value="Acyl-CoA N-acyltransferases (Nat)"/>
    <property type="match status" value="1"/>
</dbReference>
<evidence type="ECO:0000313" key="3">
    <source>
        <dbReference type="Proteomes" id="UP000291933"/>
    </source>
</evidence>
<dbReference type="Proteomes" id="UP000291933">
    <property type="component" value="Unassembled WGS sequence"/>
</dbReference>
<keyword evidence="3" id="KW-1185">Reference proteome</keyword>